<comment type="caution">
    <text evidence="1">The sequence shown here is derived from an EMBL/GenBank/DDBJ whole genome shotgun (WGS) entry which is preliminary data.</text>
</comment>
<proteinExistence type="predicted"/>
<dbReference type="EMBL" id="VDUZ01000052">
    <property type="protein sequence ID" value="TXL70855.1"/>
    <property type="molecule type" value="Genomic_DNA"/>
</dbReference>
<reference evidence="1 2" key="1">
    <citation type="submission" date="2019-06" db="EMBL/GenBank/DDBJ databases">
        <title>New taxonomy in bacterial strain CC-CFT640, isolated from vineyard.</title>
        <authorList>
            <person name="Lin S.-Y."/>
            <person name="Tsai C.-F."/>
            <person name="Young C.-C."/>
        </authorList>
    </citation>
    <scope>NUCLEOTIDE SEQUENCE [LARGE SCALE GENOMIC DNA]</scope>
    <source>
        <strain evidence="1 2">CC-CFT640</strain>
    </source>
</reference>
<dbReference type="AlphaFoldDB" id="A0A5C8PBN7"/>
<organism evidence="1 2">
    <name type="scientific">Vineibacter terrae</name>
    <dbReference type="NCBI Taxonomy" id="2586908"/>
    <lineage>
        <taxon>Bacteria</taxon>
        <taxon>Pseudomonadati</taxon>
        <taxon>Pseudomonadota</taxon>
        <taxon>Alphaproteobacteria</taxon>
        <taxon>Hyphomicrobiales</taxon>
        <taxon>Vineibacter</taxon>
    </lineage>
</organism>
<evidence type="ECO:0000313" key="2">
    <source>
        <dbReference type="Proteomes" id="UP000321638"/>
    </source>
</evidence>
<keyword evidence="2" id="KW-1185">Reference proteome</keyword>
<dbReference type="RefSeq" id="WP_147851187.1">
    <property type="nucleotide sequence ID" value="NZ_VDUZ01000052.1"/>
</dbReference>
<dbReference type="Proteomes" id="UP000321638">
    <property type="component" value="Unassembled WGS sequence"/>
</dbReference>
<accession>A0A5C8PBN7</accession>
<evidence type="ECO:0000313" key="1">
    <source>
        <dbReference type="EMBL" id="TXL70855.1"/>
    </source>
</evidence>
<gene>
    <name evidence="1" type="ORF">FHP25_32560</name>
</gene>
<dbReference type="OrthoDB" id="1438245at2"/>
<sequence>MTAQVPETLLYNGESLAMCVEPLEVWFKLVGQDESPFEAMSSANWRGYIGTWEIKDSRLYLVGLRGTLKNGEDGSIETFFPGFQDRAFAHWFSGRIRAPRGKLLKYVHTAYASQYEQDVVFHVDRGIIQSINVRENGEAEDGADDGGYHIGGATMFSRRNANGAKRQ</sequence>
<name>A0A5C8PBN7_9HYPH</name>
<protein>
    <submittedName>
        <fullName evidence="1">Uncharacterized protein</fullName>
    </submittedName>
</protein>